<evidence type="ECO:0000313" key="3">
    <source>
        <dbReference type="Proteomes" id="UP001189429"/>
    </source>
</evidence>
<feature type="non-terminal residue" evidence="2">
    <location>
        <position position="152"/>
    </location>
</feature>
<feature type="compositionally biased region" description="Basic and acidic residues" evidence="1">
    <location>
        <begin position="1"/>
        <end position="11"/>
    </location>
</feature>
<evidence type="ECO:0000313" key="2">
    <source>
        <dbReference type="EMBL" id="CAK0830896.1"/>
    </source>
</evidence>
<comment type="caution">
    <text evidence="2">The sequence shown here is derived from an EMBL/GenBank/DDBJ whole genome shotgun (WGS) entry which is preliminary data.</text>
</comment>
<feature type="compositionally biased region" description="Basic residues" evidence="1">
    <location>
        <begin position="142"/>
        <end position="152"/>
    </location>
</feature>
<feature type="region of interest" description="Disordered" evidence="1">
    <location>
        <begin position="1"/>
        <end position="152"/>
    </location>
</feature>
<sequence length="152" mass="16840">VSPREKVKMEEIEAAAAGSEPPAVAVNGDKMTQGPAQVSKLRQRLAQLRQAERERLEGDQPEEPRRRLDAKGEQHHPGPQRRPEASRPSWRADHRSAGRSSTGHGGRRPKRRSPSASETPPLLPEPSPEPRSPSQAAEAGPRKRRRRRGQEG</sequence>
<accession>A0ABN9SGT8</accession>
<protein>
    <submittedName>
        <fullName evidence="2">Uncharacterized protein</fullName>
    </submittedName>
</protein>
<evidence type="ECO:0000256" key="1">
    <source>
        <dbReference type="SAM" id="MobiDB-lite"/>
    </source>
</evidence>
<gene>
    <name evidence="2" type="ORF">PCOR1329_LOCUS29384</name>
</gene>
<reference evidence="2" key="1">
    <citation type="submission" date="2023-10" db="EMBL/GenBank/DDBJ databases">
        <authorList>
            <person name="Chen Y."/>
            <person name="Shah S."/>
            <person name="Dougan E. K."/>
            <person name="Thang M."/>
            <person name="Chan C."/>
        </authorList>
    </citation>
    <scope>NUCLEOTIDE SEQUENCE [LARGE SCALE GENOMIC DNA]</scope>
</reference>
<proteinExistence type="predicted"/>
<organism evidence="2 3">
    <name type="scientific">Prorocentrum cordatum</name>
    <dbReference type="NCBI Taxonomy" id="2364126"/>
    <lineage>
        <taxon>Eukaryota</taxon>
        <taxon>Sar</taxon>
        <taxon>Alveolata</taxon>
        <taxon>Dinophyceae</taxon>
        <taxon>Prorocentrales</taxon>
        <taxon>Prorocentraceae</taxon>
        <taxon>Prorocentrum</taxon>
    </lineage>
</organism>
<dbReference type="EMBL" id="CAUYUJ010011059">
    <property type="protein sequence ID" value="CAK0830896.1"/>
    <property type="molecule type" value="Genomic_DNA"/>
</dbReference>
<dbReference type="Proteomes" id="UP001189429">
    <property type="component" value="Unassembled WGS sequence"/>
</dbReference>
<keyword evidence="3" id="KW-1185">Reference proteome</keyword>
<name>A0ABN9SGT8_9DINO</name>
<feature type="non-terminal residue" evidence="2">
    <location>
        <position position="1"/>
    </location>
</feature>
<feature type="compositionally biased region" description="Low complexity" evidence="1">
    <location>
        <begin position="14"/>
        <end position="26"/>
    </location>
</feature>
<feature type="compositionally biased region" description="Basic and acidic residues" evidence="1">
    <location>
        <begin position="50"/>
        <end position="96"/>
    </location>
</feature>
<feature type="compositionally biased region" description="Pro residues" evidence="1">
    <location>
        <begin position="121"/>
        <end position="131"/>
    </location>
</feature>